<feature type="transmembrane region" description="Helical" evidence="12">
    <location>
        <begin position="324"/>
        <end position="342"/>
    </location>
</feature>
<feature type="transmembrane region" description="Helical" evidence="12">
    <location>
        <begin position="293"/>
        <end position="312"/>
    </location>
</feature>
<evidence type="ECO:0000256" key="9">
    <source>
        <dbReference type="ARBA" id="ARBA00023027"/>
    </source>
</evidence>
<dbReference type="GO" id="GO:0008137">
    <property type="term" value="F:NADH dehydrogenase (ubiquinone) activity"/>
    <property type="evidence" value="ECO:0007669"/>
    <property type="project" value="UniProtKB-UniRule"/>
</dbReference>
<keyword evidence="8 12" id="KW-1133">Transmembrane helix</keyword>
<evidence type="ECO:0000256" key="3">
    <source>
        <dbReference type="ARBA" id="ARBA00009025"/>
    </source>
</evidence>
<dbReference type="InterPro" id="IPR003918">
    <property type="entry name" value="NADH_UbQ_OxRdtase"/>
</dbReference>
<feature type="transmembrane region" description="Helical" evidence="12">
    <location>
        <begin position="471"/>
        <end position="488"/>
    </location>
</feature>
<feature type="transmembrane region" description="Helical" evidence="12">
    <location>
        <begin position="135"/>
        <end position="153"/>
    </location>
</feature>
<dbReference type="RefSeq" id="YP_009054624.1">
    <property type="nucleotide sequence ID" value="NC_024757.1"/>
</dbReference>
<comment type="function">
    <text evidence="12">Core subunit of the mitochondrial membrane respiratory chain NADH dehydrogenase (Complex I) which catalyzes electron transfer from NADH through the respiratory chain, using ubiquinone as an electron acceptor. Essential for the catalytic activity and assembly of complex I.</text>
</comment>
<keyword evidence="9 12" id="KW-0520">NAD</keyword>
<dbReference type="EC" id="7.1.1.2" evidence="4 12"/>
<comment type="function">
    <text evidence="1">Core subunit of the mitochondrial membrane respiratory chain NADH dehydrogenase (Complex I) that is believed to belong to the minimal assembly required for catalysis. Complex I functions in the transfer of electrons from NADH to the respiratory chain. The immediate electron acceptor for the enzyme is believed to be ubiquinone.</text>
</comment>
<evidence type="ECO:0000313" key="14">
    <source>
        <dbReference type="EMBL" id="AIK29112.1"/>
    </source>
</evidence>
<feature type="transmembrane region" description="Helical" evidence="12">
    <location>
        <begin position="231"/>
        <end position="253"/>
    </location>
</feature>
<dbReference type="NCBIfam" id="TIGR01972">
    <property type="entry name" value="NDH_I_M"/>
    <property type="match status" value="1"/>
</dbReference>
<gene>
    <name evidence="14" type="primary">nad4</name>
    <name evidence="14" type="ORF">EL83_go03</name>
</gene>
<dbReference type="GO" id="GO:0015990">
    <property type="term" value="P:electron transport coupled proton transport"/>
    <property type="evidence" value="ECO:0007669"/>
    <property type="project" value="TreeGrafter"/>
</dbReference>
<dbReference type="GeneID" id="20160131"/>
<geneLocation type="mitochondrion" evidence="14"/>
<accession>A0A076VFH5</accession>
<evidence type="ECO:0000256" key="5">
    <source>
        <dbReference type="ARBA" id="ARBA00021006"/>
    </source>
</evidence>
<sequence>MWFLVTSCCGLGTALLTSFPIENLLRYILVLPLFGAFVLCAMPGNAVKLHRVWALAISLITLVLCTSLWASFVPCATEPFQQVIGFSAGWQGLVLVRLEFGIDSLSLWMILLTAALMPLAVLCSWTTQTSHSMSFMALLLLLESCLFGAFTALDLLSFYVLYECSLLPMFLLIGLGGSGPRKVRAAYLLVLYTLVGSLAMLPCMLLMWSQAGSTSFLLLVHENWEPARQLVLWWGLFLAFAVKVPMIPVHLWLPEAHVEASTAGSVLLAGVLLKLGTYGLLRFNLSLFDYANAYYGPLVMCLSLIGLIYASLTTLRQVDFKKLVAYSSVAHMSMVTLALFTMSDLGMIGATFLMLAHGIASPALFLCVGSLYDRSHTKALKYLGGAATAMPLFSIMLFVFSLCNMAMPLTPSFLAEFLCLCSIFAHNGAALFLALIAVVLAAAYSMWAYARVVHGMPKPYAFKALADLNRREFWCFVPLILMTIWLGIKPNAVLDSLSTSITFWHQASLATKETAPATWALALL</sequence>
<name>A0A076VFH5_9CHLO</name>
<keyword evidence="12" id="KW-0813">Transport</keyword>
<feature type="transmembrane region" description="Helical" evidence="12">
    <location>
        <begin position="159"/>
        <end position="177"/>
    </location>
</feature>
<feature type="domain" description="NADH:quinone oxidoreductase/Mrp antiporter transmembrane" evidence="13">
    <location>
        <begin position="152"/>
        <end position="440"/>
    </location>
</feature>
<dbReference type="PANTHER" id="PTHR43507:SF1">
    <property type="entry name" value="NADH-UBIQUINONE OXIDOREDUCTASE CHAIN 4"/>
    <property type="match status" value="1"/>
</dbReference>
<keyword evidence="11 12" id="KW-0472">Membrane</keyword>
<keyword evidence="6 12" id="KW-0812">Transmembrane</keyword>
<feature type="transmembrane region" description="Helical" evidence="12">
    <location>
        <begin position="260"/>
        <end position="281"/>
    </location>
</feature>
<keyword evidence="12 14" id="KW-0496">Mitochondrion</keyword>
<dbReference type="PANTHER" id="PTHR43507">
    <property type="entry name" value="NADH-UBIQUINONE OXIDOREDUCTASE CHAIN 4"/>
    <property type="match status" value="1"/>
</dbReference>
<keyword evidence="7" id="KW-1278">Translocase</keyword>
<reference evidence="14" key="1">
    <citation type="journal article" date="2014" name="Genome Biol. Evol.">
        <title>Gene arrangement convergence, diverse intron content, and genetic code modifications in mitochondrial genomes of Sphaeropleales (Chlorophyta).</title>
        <authorList>
            <person name="Fucikova K."/>
            <person name="Lewis P.O."/>
            <person name="Gonzalez-Halphen D."/>
            <person name="Lewis L.A."/>
        </authorList>
    </citation>
    <scope>NUCLEOTIDE SEQUENCE</scope>
    <source>
        <strain evidence="14">SAG 43.81</strain>
    </source>
</reference>
<evidence type="ECO:0000256" key="7">
    <source>
        <dbReference type="ARBA" id="ARBA00022967"/>
    </source>
</evidence>
<feature type="transmembrane region" description="Helical" evidence="12">
    <location>
        <begin position="189"/>
        <end position="211"/>
    </location>
</feature>
<dbReference type="InterPro" id="IPR001750">
    <property type="entry name" value="ND/Mrp_TM"/>
</dbReference>
<evidence type="ECO:0000256" key="11">
    <source>
        <dbReference type="ARBA" id="ARBA00023136"/>
    </source>
</evidence>
<dbReference type="GO" id="GO:0048039">
    <property type="term" value="F:ubiquinone binding"/>
    <property type="evidence" value="ECO:0007669"/>
    <property type="project" value="TreeGrafter"/>
</dbReference>
<evidence type="ECO:0000256" key="1">
    <source>
        <dbReference type="ARBA" id="ARBA00003257"/>
    </source>
</evidence>
<feature type="transmembrane region" description="Helical" evidence="12">
    <location>
        <begin position="52"/>
        <end position="72"/>
    </location>
</feature>
<dbReference type="GO" id="GO:0042773">
    <property type="term" value="P:ATP synthesis coupled electron transport"/>
    <property type="evidence" value="ECO:0007669"/>
    <property type="project" value="InterPro"/>
</dbReference>
<dbReference type="InterPro" id="IPR010227">
    <property type="entry name" value="NADH_Q_OxRdtase_chainM/4"/>
</dbReference>
<evidence type="ECO:0000256" key="8">
    <source>
        <dbReference type="ARBA" id="ARBA00022989"/>
    </source>
</evidence>
<dbReference type="Pfam" id="PF00361">
    <property type="entry name" value="Proton_antipo_M"/>
    <property type="match status" value="1"/>
</dbReference>
<organism evidence="14">
    <name type="scientific">Chlorotetraedron incus</name>
    <dbReference type="NCBI Taxonomy" id="162317"/>
    <lineage>
        <taxon>Eukaryota</taxon>
        <taxon>Viridiplantae</taxon>
        <taxon>Chlorophyta</taxon>
        <taxon>core chlorophytes</taxon>
        <taxon>Chlorophyceae</taxon>
        <taxon>CS clade</taxon>
        <taxon>Sphaeropleales</taxon>
        <taxon>Neochloridaceae</taxon>
        <taxon>Chlorotetraedron</taxon>
    </lineage>
</organism>
<proteinExistence type="inferred from homology"/>
<feature type="transmembrane region" description="Helical" evidence="12">
    <location>
        <begin position="384"/>
        <end position="409"/>
    </location>
</feature>
<evidence type="ECO:0000256" key="12">
    <source>
        <dbReference type="RuleBase" id="RU003297"/>
    </source>
</evidence>
<feature type="transmembrane region" description="Helical" evidence="12">
    <location>
        <begin position="348"/>
        <end position="372"/>
    </location>
</feature>
<keyword evidence="12" id="KW-0249">Electron transport</keyword>
<comment type="subcellular location">
    <subcellularLocation>
        <location evidence="2">Membrane</location>
        <topology evidence="2">Multi-pass membrane protein</topology>
    </subcellularLocation>
    <subcellularLocation>
        <location evidence="12">Mitochondrion membrane</location>
        <topology evidence="12">Multi-pass membrane protein</topology>
    </subcellularLocation>
</comment>
<evidence type="ECO:0000256" key="10">
    <source>
        <dbReference type="ARBA" id="ARBA00023075"/>
    </source>
</evidence>
<dbReference type="GO" id="GO:0031966">
    <property type="term" value="C:mitochondrial membrane"/>
    <property type="evidence" value="ECO:0007669"/>
    <property type="project" value="UniProtKB-SubCell"/>
</dbReference>
<dbReference type="GO" id="GO:0003954">
    <property type="term" value="F:NADH dehydrogenase activity"/>
    <property type="evidence" value="ECO:0007669"/>
    <property type="project" value="TreeGrafter"/>
</dbReference>
<protein>
    <recommendedName>
        <fullName evidence="5 12">NADH-ubiquinone oxidoreductase chain 4</fullName>
        <ecNumber evidence="4 12">7.1.1.2</ecNumber>
    </recommendedName>
</protein>
<evidence type="ECO:0000256" key="2">
    <source>
        <dbReference type="ARBA" id="ARBA00004141"/>
    </source>
</evidence>
<dbReference type="EMBL" id="KJ806267">
    <property type="protein sequence ID" value="AIK29112.1"/>
    <property type="molecule type" value="Genomic_DNA"/>
</dbReference>
<dbReference type="AlphaFoldDB" id="A0A076VFH5"/>
<evidence type="ECO:0000256" key="4">
    <source>
        <dbReference type="ARBA" id="ARBA00012944"/>
    </source>
</evidence>
<comment type="catalytic activity">
    <reaction evidence="12">
        <text>a ubiquinone + NADH + 5 H(+)(in) = a ubiquinol + NAD(+) + 4 H(+)(out)</text>
        <dbReference type="Rhea" id="RHEA:29091"/>
        <dbReference type="Rhea" id="RHEA-COMP:9565"/>
        <dbReference type="Rhea" id="RHEA-COMP:9566"/>
        <dbReference type="ChEBI" id="CHEBI:15378"/>
        <dbReference type="ChEBI" id="CHEBI:16389"/>
        <dbReference type="ChEBI" id="CHEBI:17976"/>
        <dbReference type="ChEBI" id="CHEBI:57540"/>
        <dbReference type="ChEBI" id="CHEBI:57945"/>
        <dbReference type="EC" id="7.1.1.2"/>
    </reaction>
</comment>
<evidence type="ECO:0000256" key="6">
    <source>
        <dbReference type="ARBA" id="ARBA00022692"/>
    </source>
</evidence>
<keyword evidence="10 12" id="KW-0830">Ubiquinone</keyword>
<keyword evidence="12" id="KW-0679">Respiratory chain</keyword>
<dbReference type="PRINTS" id="PR01437">
    <property type="entry name" value="NUOXDRDTASE4"/>
</dbReference>
<feature type="transmembrane region" description="Helical" evidence="12">
    <location>
        <begin position="105"/>
        <end position="123"/>
    </location>
</feature>
<feature type="transmembrane region" description="Helical" evidence="12">
    <location>
        <begin position="429"/>
        <end position="450"/>
    </location>
</feature>
<comment type="similarity">
    <text evidence="3 12">Belongs to the complex I subunit 4 family.</text>
</comment>
<feature type="transmembrane region" description="Helical" evidence="12">
    <location>
        <begin position="26"/>
        <end position="45"/>
    </location>
</feature>
<evidence type="ECO:0000259" key="13">
    <source>
        <dbReference type="Pfam" id="PF00361"/>
    </source>
</evidence>